<protein>
    <submittedName>
        <fullName evidence="7">Alpha/beta-hydrolase</fullName>
    </submittedName>
</protein>
<keyword evidence="8" id="KW-1185">Reference proteome</keyword>
<dbReference type="PANTHER" id="PTHR21661">
    <property type="entry name" value="EPOXIDE HYDROLASE 1-RELATED"/>
    <property type="match status" value="1"/>
</dbReference>
<evidence type="ECO:0000256" key="1">
    <source>
        <dbReference type="ARBA" id="ARBA00010088"/>
    </source>
</evidence>
<keyword evidence="2" id="KW-0058">Aromatic hydrocarbons catabolism</keyword>
<feature type="active site" description="Proton acceptor" evidence="4">
    <location>
        <position position="393"/>
    </location>
</feature>
<dbReference type="GO" id="GO:0004301">
    <property type="term" value="F:epoxide hydrolase activity"/>
    <property type="evidence" value="ECO:0007669"/>
    <property type="project" value="TreeGrafter"/>
</dbReference>
<keyword evidence="5" id="KW-0732">Signal</keyword>
<sequence>MSPLAWTSVFLSLTTTLRANSVGESALTYQPQPYTINVDPNVIEEIRLKVSKYQPTPDTNAPPWFDGPPASTISSIAKYWAEEYNWTTIQTAINANFSHFYTTVSPTSPHYNASVDLHFIHERSPREDATPILLLHGWPSTNLEWRNIIPGLANPPNASDPAFHVVAPSIPGYGFSPALNGSRVNVTRQSYAAIFDALMQQLGYPQYILYSTDLGFGIALSLVVDHQPHIINHISDFYLARVTPSDQARFDANQTSPEETAYIQSSNAFFGPHSGYSHMHSTFPLTLAYALNDSPVGFLAWMYHIDQTVSDRPTSHEEIVTKALLLFLPGVYNNVRLYKEIFAPSTAWVPDVRFTVPTSILQFGGDMYYPDMANWTYRTANVTYFARHDKGAHFPAVVEPELVLGHIRTIFAE</sequence>
<evidence type="ECO:0000256" key="4">
    <source>
        <dbReference type="PIRSR" id="PIRSR001112-1"/>
    </source>
</evidence>
<dbReference type="InterPro" id="IPR010497">
    <property type="entry name" value="Epoxide_hydro_N"/>
</dbReference>
<dbReference type="SUPFAM" id="SSF53474">
    <property type="entry name" value="alpha/beta-Hydrolases"/>
    <property type="match status" value="1"/>
</dbReference>
<feature type="active site" description="Proton donor" evidence="4">
    <location>
        <position position="338"/>
    </location>
</feature>
<dbReference type="STRING" id="97972.A0A2V1DJT6"/>
<evidence type="ECO:0000256" key="2">
    <source>
        <dbReference type="ARBA" id="ARBA00022797"/>
    </source>
</evidence>
<dbReference type="InterPro" id="IPR016292">
    <property type="entry name" value="Epoxide_hydrolase"/>
</dbReference>
<feature type="active site" description="Nucleophile" evidence="4">
    <location>
        <position position="213"/>
    </location>
</feature>
<name>A0A2V1DJT6_9PLEO</name>
<evidence type="ECO:0000256" key="5">
    <source>
        <dbReference type="SAM" id="SignalP"/>
    </source>
</evidence>
<dbReference type="PRINTS" id="PR00412">
    <property type="entry name" value="EPOXHYDRLASE"/>
</dbReference>
<dbReference type="AlphaFoldDB" id="A0A2V1DJT6"/>
<gene>
    <name evidence="7" type="ORF">DM02DRAFT_683762</name>
</gene>
<dbReference type="EMBL" id="KZ805426">
    <property type="protein sequence ID" value="PVH97883.1"/>
    <property type="molecule type" value="Genomic_DNA"/>
</dbReference>
<dbReference type="PIRSF" id="PIRSF001112">
    <property type="entry name" value="Epoxide_hydrolase"/>
    <property type="match status" value="1"/>
</dbReference>
<keyword evidence="3 7" id="KW-0378">Hydrolase</keyword>
<dbReference type="PANTHER" id="PTHR21661:SF35">
    <property type="entry name" value="EPOXIDE HYDROLASE"/>
    <property type="match status" value="1"/>
</dbReference>
<accession>A0A2V1DJT6</accession>
<evidence type="ECO:0000256" key="3">
    <source>
        <dbReference type="ARBA" id="ARBA00022801"/>
    </source>
</evidence>
<feature type="chain" id="PRO_5016107800" evidence="5">
    <location>
        <begin position="20"/>
        <end position="413"/>
    </location>
</feature>
<feature type="signal peptide" evidence="5">
    <location>
        <begin position="1"/>
        <end position="19"/>
    </location>
</feature>
<evidence type="ECO:0000313" key="8">
    <source>
        <dbReference type="Proteomes" id="UP000244855"/>
    </source>
</evidence>
<dbReference type="Gene3D" id="3.40.50.1820">
    <property type="entry name" value="alpha/beta hydrolase"/>
    <property type="match status" value="1"/>
</dbReference>
<evidence type="ECO:0000259" key="6">
    <source>
        <dbReference type="Pfam" id="PF06441"/>
    </source>
</evidence>
<reference evidence="7 8" key="1">
    <citation type="journal article" date="2018" name="Sci. Rep.">
        <title>Comparative genomics provides insights into the lifestyle and reveals functional heterogeneity of dark septate endophytic fungi.</title>
        <authorList>
            <person name="Knapp D.G."/>
            <person name="Nemeth J.B."/>
            <person name="Barry K."/>
            <person name="Hainaut M."/>
            <person name="Henrissat B."/>
            <person name="Johnson J."/>
            <person name="Kuo A."/>
            <person name="Lim J.H.P."/>
            <person name="Lipzen A."/>
            <person name="Nolan M."/>
            <person name="Ohm R.A."/>
            <person name="Tamas L."/>
            <person name="Grigoriev I.V."/>
            <person name="Spatafora J.W."/>
            <person name="Nagy L.G."/>
            <person name="Kovacs G.M."/>
        </authorList>
    </citation>
    <scope>NUCLEOTIDE SEQUENCE [LARGE SCALE GENOMIC DNA]</scope>
    <source>
        <strain evidence="7 8">DSE2036</strain>
    </source>
</reference>
<evidence type="ECO:0000313" key="7">
    <source>
        <dbReference type="EMBL" id="PVH97883.1"/>
    </source>
</evidence>
<proteinExistence type="inferred from homology"/>
<feature type="domain" description="Epoxide hydrolase N-terminal" evidence="6">
    <location>
        <begin position="31"/>
        <end position="145"/>
    </location>
</feature>
<dbReference type="Pfam" id="PF06441">
    <property type="entry name" value="EHN"/>
    <property type="match status" value="1"/>
</dbReference>
<dbReference type="OrthoDB" id="6431331at2759"/>
<comment type="similarity">
    <text evidence="1">Belongs to the peptidase S33 family.</text>
</comment>
<organism evidence="7 8">
    <name type="scientific">Periconia macrospinosa</name>
    <dbReference type="NCBI Taxonomy" id="97972"/>
    <lineage>
        <taxon>Eukaryota</taxon>
        <taxon>Fungi</taxon>
        <taxon>Dikarya</taxon>
        <taxon>Ascomycota</taxon>
        <taxon>Pezizomycotina</taxon>
        <taxon>Dothideomycetes</taxon>
        <taxon>Pleosporomycetidae</taxon>
        <taxon>Pleosporales</taxon>
        <taxon>Massarineae</taxon>
        <taxon>Periconiaceae</taxon>
        <taxon>Periconia</taxon>
    </lineage>
</organism>
<dbReference type="InterPro" id="IPR029058">
    <property type="entry name" value="AB_hydrolase_fold"/>
</dbReference>
<dbReference type="Proteomes" id="UP000244855">
    <property type="component" value="Unassembled WGS sequence"/>
</dbReference>
<dbReference type="InterPro" id="IPR000639">
    <property type="entry name" value="Epox_hydrolase-like"/>
</dbReference>
<dbReference type="GO" id="GO:0097176">
    <property type="term" value="P:epoxide metabolic process"/>
    <property type="evidence" value="ECO:0007669"/>
    <property type="project" value="TreeGrafter"/>
</dbReference>